<reference evidence="10" key="1">
    <citation type="submission" date="2013-01" db="EMBL/GenBank/DDBJ databases">
        <title>Draft Genome Sequence of a Mulberry Tree, Morus notabilis C.K. Schneid.</title>
        <authorList>
            <person name="He N."/>
            <person name="Zhao S."/>
        </authorList>
    </citation>
    <scope>NUCLEOTIDE SEQUENCE</scope>
</reference>
<dbReference type="InterPro" id="IPR011666">
    <property type="entry name" value="DUF1604"/>
</dbReference>
<dbReference type="FunFam" id="1.10.10.790:FF:000012">
    <property type="entry name" value="G patch domain-containing protein TGH"/>
    <property type="match status" value="1"/>
</dbReference>
<dbReference type="GO" id="GO:0005634">
    <property type="term" value="C:nucleus"/>
    <property type="evidence" value="ECO:0007669"/>
    <property type="project" value="UniProtKB-SubCell"/>
</dbReference>
<dbReference type="PANTHER" id="PTHR13384:SF19">
    <property type="entry name" value="G PATCH DOMAIN-CONTAINING PROTEIN 1"/>
    <property type="match status" value="1"/>
</dbReference>
<evidence type="ECO:0000313" key="10">
    <source>
        <dbReference type="Proteomes" id="UP000030645"/>
    </source>
</evidence>
<proteinExistence type="predicted"/>
<dbReference type="EMBL" id="KE346160">
    <property type="protein sequence ID" value="EXC28036.1"/>
    <property type="molecule type" value="Genomic_DNA"/>
</dbReference>
<comment type="subcellular location">
    <subcellularLocation>
        <location evidence="1">Nucleus</location>
    </subcellularLocation>
</comment>
<feature type="compositionally biased region" description="Basic and acidic residues" evidence="7">
    <location>
        <begin position="935"/>
        <end position="955"/>
    </location>
</feature>
<evidence type="ECO:0000256" key="5">
    <source>
        <dbReference type="ARBA" id="ARBA00023158"/>
    </source>
</evidence>
<dbReference type="GO" id="GO:0003723">
    <property type="term" value="F:RNA binding"/>
    <property type="evidence" value="ECO:0007669"/>
    <property type="project" value="UniProtKB-KW"/>
</dbReference>
<dbReference type="SUPFAM" id="SSF109905">
    <property type="entry name" value="Surp module (SWAP domain)"/>
    <property type="match status" value="1"/>
</dbReference>
<keyword evidence="10" id="KW-1185">Reference proteome</keyword>
<gene>
    <name evidence="9" type="ORF">L484_022269</name>
</gene>
<dbReference type="Proteomes" id="UP000030645">
    <property type="component" value="Unassembled WGS sequence"/>
</dbReference>
<evidence type="ECO:0000256" key="1">
    <source>
        <dbReference type="ARBA" id="ARBA00004123"/>
    </source>
</evidence>
<evidence type="ECO:0000256" key="2">
    <source>
        <dbReference type="ARBA" id="ARBA00022604"/>
    </source>
</evidence>
<feature type="compositionally biased region" description="Basic and acidic residues" evidence="7">
    <location>
        <begin position="201"/>
        <end position="232"/>
    </location>
</feature>
<keyword evidence="5" id="KW-0943">RNA-mediated gene silencing</keyword>
<feature type="region of interest" description="Disordered" evidence="7">
    <location>
        <begin position="917"/>
        <end position="1107"/>
    </location>
</feature>
<dbReference type="PROSITE" id="PS50128">
    <property type="entry name" value="SURP"/>
    <property type="match status" value="1"/>
</dbReference>
<dbReference type="SMART" id="SM00648">
    <property type="entry name" value="SWAP"/>
    <property type="match status" value="1"/>
</dbReference>
<sequence>MDSDEEDYVFYGTPIEREEGITSRKKKAVAEASGQLRTLPSWKQEVRDEEGRRRFHGAFTGGYSAGYFNSVGSKEGWTPQSFVSSRKSRAEVRQQSIFNFLDEDEKAVAPAALMGVRQRLLGGRMGLEVLIRWENLPEHEASWESYDVVNAQFPDFHLEDKVRFWGGGNDKPPVRFTYARRRRRGGFSEGAEQEVESARQPLDERQRQEAESARQLLEEGHASKLVKGREELDGQSLGTSSQFDTFGFTAAQLALKQAEKEQKQRPSAIPGPIPDEIILPATVSIGVKLLLKMGWRRGRSIKDSHADSLYNARREARKAFLAFSSDDASAQAAPSESIQGDLENYIEQPANDDVRSSQGTHVYTLTPKQDLHGLGFDPYKNAPEFRERKRSRISGNRDPEYRKAPSMKNNLFGFKSGKVAPGFGIGALEELDAEDEDVFASDYDFEETYVQEIDEPSTKLTVDSKRKLITNEQGVLPGFRIASKADYQPERFDPPLVPKDFEPHHKFPGPLETDFRVADAGPPEVSPPVDSNLRLLIDGVATLVARCGKLFEDLSREKNQSNPLFSFLRGGNGHDYYTRKLWEARLKRADQNKYQLDEKVSPSMQKLTAESRGHILGERPLERSFKDASSSVASSDSVHLQYNLSDTFTKPKSLSGLPEVEKPFNDDPAKQERFELFLKEKYQGGLRTTQFSGASHMSEAARACERLDFEAAAETIEKGKEGKESKMPAQHITDYLATGAMQFTSGGLQKAEDPHAEDSITKKLYPKREEYQWRPSPILCKRFDLIDPYMGKPPPAPRTRSKIDTLIFTPDSIKTKNIEETVTENRDSFATPQSDTQGKSKDVADKELEVEVEVENVERPVDLYKAIFSDDSDVEEDTTSNLNKAEHPEKKAEAANTALSRLMAGDFLESLGKELGLEVPPEPPYLKNKSVASTSEKEVNENSRYDKIQSIEDNHGIPYNQDMSQDGRHKKNELIHGTASKHGSIHSEIGSSENKNDLVNLEKNPQEDRKDKMRHRRLSSSLSSEDERSRRHSRRRRHRSSDSDSDSSSGGRHHSRSKSKRKKNSREKSTSSGTRHSKHHDRRSRDSPSRSRHGSAKEHTKAKREKH</sequence>
<evidence type="ECO:0000259" key="8">
    <source>
        <dbReference type="PROSITE" id="PS50128"/>
    </source>
</evidence>
<evidence type="ECO:0000256" key="4">
    <source>
        <dbReference type="ARBA" id="ARBA00022884"/>
    </source>
</evidence>
<dbReference type="AlphaFoldDB" id="W9S666"/>
<evidence type="ECO:0000256" key="7">
    <source>
        <dbReference type="SAM" id="MobiDB-lite"/>
    </source>
</evidence>
<dbReference type="STRING" id="981085.W9S666"/>
<dbReference type="InterPro" id="IPR000061">
    <property type="entry name" value="Surp"/>
</dbReference>
<evidence type="ECO:0000256" key="3">
    <source>
        <dbReference type="ARBA" id="ARBA00022664"/>
    </source>
</evidence>
<feature type="compositionally biased region" description="Basic and acidic residues" evidence="7">
    <location>
        <begin position="884"/>
        <end position="893"/>
    </location>
</feature>
<dbReference type="eggNOG" id="KOG2138">
    <property type="taxonomic scope" value="Eukaryota"/>
</dbReference>
<dbReference type="InterPro" id="IPR035967">
    <property type="entry name" value="SWAP/Surp_sf"/>
</dbReference>
<keyword evidence="2" id="KW-0341">Growth regulation</keyword>
<name>W9S666_9ROSA</name>
<evidence type="ECO:0000313" key="9">
    <source>
        <dbReference type="EMBL" id="EXC28036.1"/>
    </source>
</evidence>
<evidence type="ECO:0000256" key="6">
    <source>
        <dbReference type="ARBA" id="ARBA00023242"/>
    </source>
</evidence>
<feature type="region of interest" description="Disordered" evidence="7">
    <location>
        <begin position="872"/>
        <end position="893"/>
    </location>
</feature>
<keyword evidence="6" id="KW-0539">Nucleus</keyword>
<dbReference type="PANTHER" id="PTHR13384">
    <property type="entry name" value="G PATCH DOMAIN-CONTAINING PROTEIN 1"/>
    <property type="match status" value="1"/>
</dbReference>
<keyword evidence="4" id="KW-0694">RNA-binding</keyword>
<protein>
    <submittedName>
        <fullName evidence="9">G patch domain-containing protein 1</fullName>
    </submittedName>
</protein>
<feature type="domain" description="SURP motif" evidence="8">
    <location>
        <begin position="536"/>
        <end position="578"/>
    </location>
</feature>
<dbReference type="Gene3D" id="1.10.10.790">
    <property type="entry name" value="Surp module"/>
    <property type="match status" value="1"/>
</dbReference>
<organism evidence="9 10">
    <name type="scientific">Morus notabilis</name>
    <dbReference type="NCBI Taxonomy" id="981085"/>
    <lineage>
        <taxon>Eukaryota</taxon>
        <taxon>Viridiplantae</taxon>
        <taxon>Streptophyta</taxon>
        <taxon>Embryophyta</taxon>
        <taxon>Tracheophyta</taxon>
        <taxon>Spermatophyta</taxon>
        <taxon>Magnoliopsida</taxon>
        <taxon>eudicotyledons</taxon>
        <taxon>Gunneridae</taxon>
        <taxon>Pentapetalae</taxon>
        <taxon>rosids</taxon>
        <taxon>fabids</taxon>
        <taxon>Rosales</taxon>
        <taxon>Moraceae</taxon>
        <taxon>Moreae</taxon>
        <taxon>Morus</taxon>
    </lineage>
</organism>
<feature type="compositionally biased region" description="Basic and acidic residues" evidence="7">
    <location>
        <begin position="1083"/>
        <end position="1099"/>
    </location>
</feature>
<accession>W9S666</accession>
<feature type="compositionally biased region" description="Basic residues" evidence="7">
    <location>
        <begin position="1051"/>
        <end position="1065"/>
    </location>
</feature>
<keyword evidence="3" id="KW-0507">mRNA processing</keyword>
<dbReference type="Pfam" id="PF01805">
    <property type="entry name" value="Surp"/>
    <property type="match status" value="1"/>
</dbReference>
<feature type="region of interest" description="Disordered" evidence="7">
    <location>
        <begin position="185"/>
        <end position="238"/>
    </location>
</feature>
<dbReference type="GO" id="GO:0031047">
    <property type="term" value="P:regulatory ncRNA-mediated gene silencing"/>
    <property type="evidence" value="ECO:0007669"/>
    <property type="project" value="UniProtKB-KW"/>
</dbReference>
<dbReference type="Pfam" id="PF07713">
    <property type="entry name" value="DUF1604"/>
    <property type="match status" value="1"/>
</dbReference>
<feature type="region of interest" description="Disordered" evidence="7">
    <location>
        <begin position="822"/>
        <end position="845"/>
    </location>
</feature>
<feature type="compositionally biased region" description="Basic residues" evidence="7">
    <location>
        <begin position="1030"/>
        <end position="1039"/>
    </location>
</feature>
<feature type="compositionally biased region" description="Polar residues" evidence="7">
    <location>
        <begin position="828"/>
        <end position="837"/>
    </location>
</feature>
<dbReference type="Pfam" id="PF26093">
    <property type="entry name" value="HTH_TGH"/>
    <property type="match status" value="1"/>
</dbReference>
<dbReference type="GO" id="GO:0006397">
    <property type="term" value="P:mRNA processing"/>
    <property type="evidence" value="ECO:0007669"/>
    <property type="project" value="UniProtKB-KW"/>
</dbReference>